<accession>A0ABS8E0Q5</accession>
<reference evidence="1 2" key="1">
    <citation type="submission" date="2021-08" db="EMBL/GenBank/DDBJ databases">
        <title>Genomic Architecture of Streptomyces flavotricini NGL1 and Streptomyces erythrochromogenes HMS4 With Differential Plant Beneficial attributes and laccase production capabilities.</title>
        <authorList>
            <person name="Salwan R."/>
            <person name="Kaur R."/>
            <person name="Sharma V."/>
        </authorList>
    </citation>
    <scope>NUCLEOTIDE SEQUENCE [LARGE SCALE GENOMIC DNA]</scope>
    <source>
        <strain evidence="1 2">NGL1</strain>
    </source>
</reference>
<sequence length="397" mass="44629">MATDSFLDLHEPTPTVYLDQWVWIRLARAANGSPREASDVEALAAVRDASAAGVVFPLSHTHYFETSKITDPRQRFDLARIMASVSHGRTLRSRQVLMRHQVLHAMYECFGRPTFRPKRPQVLGFGAMWAVTGEHAPLALYGPAGRINVDASPELQSWLRQANQYAEFQVLAGPRDEEISELRAKYGYQPETALQSARSRLEWESTYSQLLASDPVSRPELRVRVQAREMMHEHSQLLTELLAEYRLDLHRAVGLNPTKPESGRKKMVAFADRIASVRIAVDLKTELFRNPARPWKLSTLHDIDALSLAVPYCHVVVPDADMADLLSRSDAGQRSGTRIVKQLRDLPSELQTLRSRSDFEMTSTCVPDGYDPAAEFCTDMDLLHRTAPWKTGSAASP</sequence>
<evidence type="ECO:0000313" key="2">
    <source>
        <dbReference type="Proteomes" id="UP001520654"/>
    </source>
</evidence>
<gene>
    <name evidence="1" type="ORF">K7B10_07965</name>
</gene>
<dbReference type="RefSeq" id="WP_229335289.1">
    <property type="nucleotide sequence ID" value="NZ_JAINUL010000001.1"/>
</dbReference>
<dbReference type="Proteomes" id="UP001520654">
    <property type="component" value="Unassembled WGS sequence"/>
</dbReference>
<name>A0ABS8E0Q5_9ACTN</name>
<comment type="caution">
    <text evidence="1">The sequence shown here is derived from an EMBL/GenBank/DDBJ whole genome shotgun (WGS) entry which is preliminary data.</text>
</comment>
<dbReference type="EMBL" id="JAINUL010000001">
    <property type="protein sequence ID" value="MCC0094721.1"/>
    <property type="molecule type" value="Genomic_DNA"/>
</dbReference>
<keyword evidence="2" id="KW-1185">Reference proteome</keyword>
<protein>
    <submittedName>
        <fullName evidence="1">Uncharacterized protein</fullName>
    </submittedName>
</protein>
<proteinExistence type="predicted"/>
<organism evidence="1 2">
    <name type="scientific">Streptomyces flavotricini</name>
    <dbReference type="NCBI Taxonomy" id="66888"/>
    <lineage>
        <taxon>Bacteria</taxon>
        <taxon>Bacillati</taxon>
        <taxon>Actinomycetota</taxon>
        <taxon>Actinomycetes</taxon>
        <taxon>Kitasatosporales</taxon>
        <taxon>Streptomycetaceae</taxon>
        <taxon>Streptomyces</taxon>
    </lineage>
</organism>
<evidence type="ECO:0000313" key="1">
    <source>
        <dbReference type="EMBL" id="MCC0094721.1"/>
    </source>
</evidence>